<sequence length="453" mass="51645">MTLRKSICTSRPVSRTARKTISASHASDEDGSDHDSDESLSSNEPAAINNNCKNLYFIPDPNLRSDEVNMRRNVFYTEALVRFTEMHLIYPARGHFAILDPDVRLDDGKHMKRVLIDKWLLLVIEMHRKYSHYFDFKVIRWENFLSWLMKGDVEHPETGPCQGADIVLGAIDYTTEYVTNVNGITRQNYQQFDEKMDTFSRLIKVWPPIPFSRRGAFKLRRLQILDEIATTITHTPRPASSLWDGEGIPSGKVLKRTHSAYGKHVYLPSSPPPSVDELRGACDLPGRQWIVQDWVPTLRQLGEYKVYFIEKEVVWISVARLGEDGGEWHTVDSHHQIRSLEHVAAMLQAGPIVDDYLFSMDPPQYSPMTSDLVLFARDTLEGLIARDRDHDGYSLLSEWCRMDIGIFEQGGMCSYFVNEVETNIALGLFGEGCGAAVMDPLARLWYSLLGLSL</sequence>
<organism evidence="2 3">
    <name type="scientific">Cerrena zonata</name>
    <dbReference type="NCBI Taxonomy" id="2478898"/>
    <lineage>
        <taxon>Eukaryota</taxon>
        <taxon>Fungi</taxon>
        <taxon>Dikarya</taxon>
        <taxon>Basidiomycota</taxon>
        <taxon>Agaricomycotina</taxon>
        <taxon>Agaricomycetes</taxon>
        <taxon>Polyporales</taxon>
        <taxon>Cerrenaceae</taxon>
        <taxon>Cerrena</taxon>
    </lineage>
</organism>
<name>A0AAW0FNF5_9APHY</name>
<evidence type="ECO:0000313" key="3">
    <source>
        <dbReference type="Proteomes" id="UP001385951"/>
    </source>
</evidence>
<evidence type="ECO:0000256" key="1">
    <source>
        <dbReference type="SAM" id="MobiDB-lite"/>
    </source>
</evidence>
<evidence type="ECO:0000313" key="2">
    <source>
        <dbReference type="EMBL" id="KAK7678901.1"/>
    </source>
</evidence>
<accession>A0AAW0FNF5</accession>
<dbReference type="EMBL" id="JASBNA010000065">
    <property type="protein sequence ID" value="KAK7678901.1"/>
    <property type="molecule type" value="Genomic_DNA"/>
</dbReference>
<dbReference type="AlphaFoldDB" id="A0AAW0FNF5"/>
<dbReference type="Proteomes" id="UP001385951">
    <property type="component" value="Unassembled WGS sequence"/>
</dbReference>
<gene>
    <name evidence="2" type="ORF">QCA50_018041</name>
</gene>
<reference evidence="2 3" key="1">
    <citation type="submission" date="2022-09" db="EMBL/GenBank/DDBJ databases">
        <authorList>
            <person name="Palmer J.M."/>
        </authorList>
    </citation>
    <scope>NUCLEOTIDE SEQUENCE [LARGE SCALE GENOMIC DNA]</scope>
    <source>
        <strain evidence="2 3">DSM 7382</strain>
    </source>
</reference>
<proteinExistence type="predicted"/>
<feature type="region of interest" description="Disordered" evidence="1">
    <location>
        <begin position="1"/>
        <end position="44"/>
    </location>
</feature>
<comment type="caution">
    <text evidence="2">The sequence shown here is derived from an EMBL/GenBank/DDBJ whole genome shotgun (WGS) entry which is preliminary data.</text>
</comment>
<keyword evidence="3" id="KW-1185">Reference proteome</keyword>
<protein>
    <submittedName>
        <fullName evidence="2">Uncharacterized protein</fullName>
    </submittedName>
</protein>
<feature type="compositionally biased region" description="Acidic residues" evidence="1">
    <location>
        <begin position="29"/>
        <end position="38"/>
    </location>
</feature>